<dbReference type="EMBL" id="BJCF01000028">
    <property type="protein sequence ID" value="GCL42878.1"/>
    <property type="molecule type" value="Genomic_DNA"/>
</dbReference>
<dbReference type="SUPFAM" id="SSF52540">
    <property type="entry name" value="P-loop containing nucleoside triphosphate hydrolases"/>
    <property type="match status" value="1"/>
</dbReference>
<name>A0A480AHX2_9CYAN</name>
<gene>
    <name evidence="2" type="ORF">NIES80_25860</name>
</gene>
<accession>A0A480AHX2</accession>
<dbReference type="InterPro" id="IPR027417">
    <property type="entry name" value="P-loop_NTPase"/>
</dbReference>
<evidence type="ECO:0000259" key="1">
    <source>
        <dbReference type="Pfam" id="PF22727"/>
    </source>
</evidence>
<sequence>MTGRSLTASIEGIEKAKKALRSNSLNQTALAIELELSRSTVTNFFRQIPIERWNFEEICRKLGLDWQDIVDITANETEIEEIENPIFKDPNFLGREEDIANINNLVNEGKKVILIKAEGGIGKTTLAENWFKIQRCDYLKLNVGTTSQTIKSLEEWLISQLKETFKITPAQNFGNMLDQLTTQLQKQKIGILIDNLEPALKNGKFIEPHQNYVDLLEILANQNIQGITIITSREQIYEHKIFRLSTFYNYDLEGLNEKTWQEYFENKQIIIYNDYLNAIWRNYGGNAEAMSLLAADILKESKGDLKAYWQDNSEDLLRHRSLEQLVKSQFDKLKNDNLQAYNLLCRVGVYPNQDINLPEIWLSCLLWDVPKNRQKRVINDLLSSCLIKKRDECYYLHTIIRIQAIYEFNLLVQNHNINILILKSKIDDIILNHQNIQSFLNSINQKLFFVSECYKKSAFIAVHLAYLLRFNENINNQDNNKYYELASRIDKSFKILFKGLEFVVNSFFEEIENYYASRLRDYINKTMPSISMKIKNIKYHPKFLNFVIQDIYPLLPNFIDKHILDVYENYLEMLSFLKTNVLNDKICNLQFEIFISSLSFEQINNIIENKGFDEIKFRCLNMGNNIISRLTFTLDEFKDLIIGDLSQYQENSNICISSIRSQKSEVKSSELSKRLVFYENPYLQEQWKLMYKDINILRDYYDANLLLTYCLHLSSPEIRSYIEETLLLPIEEIEKRPFKYQE</sequence>
<organism evidence="2 3">
    <name type="scientific">Dolichospermum planctonicum</name>
    <dbReference type="NCBI Taxonomy" id="136072"/>
    <lineage>
        <taxon>Bacteria</taxon>
        <taxon>Bacillati</taxon>
        <taxon>Cyanobacteriota</taxon>
        <taxon>Cyanophyceae</taxon>
        <taxon>Nostocales</taxon>
        <taxon>Aphanizomenonaceae</taxon>
        <taxon>Dolichospermum</taxon>
    </lineage>
</organism>
<evidence type="ECO:0000313" key="2">
    <source>
        <dbReference type="EMBL" id="GCL42878.1"/>
    </source>
</evidence>
<reference evidence="3" key="1">
    <citation type="submission" date="2019-02" db="EMBL/GenBank/DDBJ databases">
        <title>Draft genome sequence of Dolichospermum planctonicum NIES-80.</title>
        <authorList>
            <person name="Yamaguchi H."/>
            <person name="Suzuki S."/>
            <person name="Kawachi M."/>
        </authorList>
    </citation>
    <scope>NUCLEOTIDE SEQUENCE [LARGE SCALE GENOMIC DNA]</scope>
    <source>
        <strain evidence="3">NIES-80</strain>
    </source>
</reference>
<proteinExistence type="predicted"/>
<dbReference type="InterPro" id="IPR054501">
    <property type="entry name" value="NCH2"/>
</dbReference>
<comment type="caution">
    <text evidence="2">The sequence shown here is derived from an EMBL/GenBank/DDBJ whole genome shotgun (WGS) entry which is preliminary data.</text>
</comment>
<dbReference type="Pfam" id="PF22727">
    <property type="entry name" value="NCH2"/>
    <property type="match status" value="1"/>
</dbReference>
<dbReference type="Proteomes" id="UP000299367">
    <property type="component" value="Unassembled WGS sequence"/>
</dbReference>
<evidence type="ECO:0000313" key="3">
    <source>
        <dbReference type="Proteomes" id="UP000299367"/>
    </source>
</evidence>
<feature type="domain" description="NACHT conflict system C-terminal helical" evidence="1">
    <location>
        <begin position="667"/>
        <end position="729"/>
    </location>
</feature>
<dbReference type="AlphaFoldDB" id="A0A480AHX2"/>
<dbReference type="OrthoDB" id="530353at2"/>
<dbReference type="Gene3D" id="3.40.50.300">
    <property type="entry name" value="P-loop containing nucleotide triphosphate hydrolases"/>
    <property type="match status" value="1"/>
</dbReference>
<protein>
    <recommendedName>
        <fullName evidence="1">NACHT conflict system C-terminal helical domain-containing protein</fullName>
    </recommendedName>
</protein>
<dbReference type="RefSeq" id="WP_137908428.1">
    <property type="nucleotide sequence ID" value="NZ_BJCF01000028.1"/>
</dbReference>